<accession>A0A6G1IHX7</accession>
<dbReference type="EMBL" id="MU005617">
    <property type="protein sequence ID" value="KAF2677837.1"/>
    <property type="molecule type" value="Genomic_DNA"/>
</dbReference>
<organism evidence="7 8">
    <name type="scientific">Lentithecium fluviatile CBS 122367</name>
    <dbReference type="NCBI Taxonomy" id="1168545"/>
    <lineage>
        <taxon>Eukaryota</taxon>
        <taxon>Fungi</taxon>
        <taxon>Dikarya</taxon>
        <taxon>Ascomycota</taxon>
        <taxon>Pezizomycotina</taxon>
        <taxon>Dothideomycetes</taxon>
        <taxon>Pleosporomycetidae</taxon>
        <taxon>Pleosporales</taxon>
        <taxon>Massarineae</taxon>
        <taxon>Lentitheciaceae</taxon>
        <taxon>Lentithecium</taxon>
    </lineage>
</organism>
<sequence length="436" mass="47300">MASELLVPFVGAIEAAVSVLLTIFFGVLAAQCNLLSPTAAKEISRLCVRMFLPALLIYKIGSNLQQDTGVRYVPILIWSITYTLLSLGIGTIACRIFKAPSWVKLACCFNNTTSLPLLLIQSLGATGILNSIILDGDTSAAALDRAESYFLVSAMVSNSLTFALGPRLLRPSDEDAPDDDKDDADDGELGEDGEDADAMERGPDGIIDEETSLLPQRLVRHTNHVERRGYRGTLRWMDRLPPWLQTFLDFAFQFANAPLIGAIVGAVIGLTPPLHRLFFNDSNEGGYLNAWLTSAVKNIGDLFASTQIIVVGVKLSQSLRKMKAGEDSGVVPKASLAFITFIRFVFWPLVSIPFIWVLATKTSLLNGDPILYFVLMLMPTGPPAMILVALTDVVKSPEEEKMAIAKLLTISYSITPLICFAVVGALKATESAISSR</sequence>
<dbReference type="AlphaFoldDB" id="A0A6G1IHX7"/>
<dbReference type="Proteomes" id="UP000799291">
    <property type="component" value="Unassembled WGS sequence"/>
</dbReference>
<keyword evidence="3 6" id="KW-1133">Transmembrane helix</keyword>
<comment type="subcellular location">
    <subcellularLocation>
        <location evidence="1">Membrane</location>
        <topology evidence="1">Multi-pass membrane protein</topology>
    </subcellularLocation>
</comment>
<feature type="region of interest" description="Disordered" evidence="5">
    <location>
        <begin position="169"/>
        <end position="203"/>
    </location>
</feature>
<gene>
    <name evidence="7" type="ORF">K458DRAFT_395478</name>
</gene>
<evidence type="ECO:0000256" key="2">
    <source>
        <dbReference type="ARBA" id="ARBA00022692"/>
    </source>
</evidence>
<keyword evidence="4 6" id="KW-0472">Membrane</keyword>
<feature type="transmembrane region" description="Helical" evidence="6">
    <location>
        <begin position="72"/>
        <end position="94"/>
    </location>
</feature>
<proteinExistence type="predicted"/>
<protein>
    <recommendedName>
        <fullName evidence="9">Auxin efflux carrier</fullName>
    </recommendedName>
</protein>
<dbReference type="GO" id="GO:0055085">
    <property type="term" value="P:transmembrane transport"/>
    <property type="evidence" value="ECO:0007669"/>
    <property type="project" value="InterPro"/>
</dbReference>
<evidence type="ECO:0000313" key="8">
    <source>
        <dbReference type="Proteomes" id="UP000799291"/>
    </source>
</evidence>
<dbReference type="GO" id="GO:0016020">
    <property type="term" value="C:membrane"/>
    <property type="evidence" value="ECO:0007669"/>
    <property type="project" value="UniProtKB-SubCell"/>
</dbReference>
<dbReference type="OrthoDB" id="191139at2759"/>
<dbReference type="Pfam" id="PF03547">
    <property type="entry name" value="Mem_trans"/>
    <property type="match status" value="1"/>
</dbReference>
<feature type="transmembrane region" description="Helical" evidence="6">
    <location>
        <begin position="403"/>
        <end position="426"/>
    </location>
</feature>
<reference evidence="7" key="1">
    <citation type="journal article" date="2020" name="Stud. Mycol.">
        <title>101 Dothideomycetes genomes: a test case for predicting lifestyles and emergence of pathogens.</title>
        <authorList>
            <person name="Haridas S."/>
            <person name="Albert R."/>
            <person name="Binder M."/>
            <person name="Bloem J."/>
            <person name="Labutti K."/>
            <person name="Salamov A."/>
            <person name="Andreopoulos B."/>
            <person name="Baker S."/>
            <person name="Barry K."/>
            <person name="Bills G."/>
            <person name="Bluhm B."/>
            <person name="Cannon C."/>
            <person name="Castanera R."/>
            <person name="Culley D."/>
            <person name="Daum C."/>
            <person name="Ezra D."/>
            <person name="Gonzalez J."/>
            <person name="Henrissat B."/>
            <person name="Kuo A."/>
            <person name="Liang C."/>
            <person name="Lipzen A."/>
            <person name="Lutzoni F."/>
            <person name="Magnuson J."/>
            <person name="Mondo S."/>
            <person name="Nolan M."/>
            <person name="Ohm R."/>
            <person name="Pangilinan J."/>
            <person name="Park H.-J."/>
            <person name="Ramirez L."/>
            <person name="Alfaro M."/>
            <person name="Sun H."/>
            <person name="Tritt A."/>
            <person name="Yoshinaga Y."/>
            <person name="Zwiers L.-H."/>
            <person name="Turgeon B."/>
            <person name="Goodwin S."/>
            <person name="Spatafora J."/>
            <person name="Crous P."/>
            <person name="Grigoriev I."/>
        </authorList>
    </citation>
    <scope>NUCLEOTIDE SEQUENCE</scope>
    <source>
        <strain evidence="7">CBS 122367</strain>
    </source>
</reference>
<feature type="transmembrane region" description="Helical" evidence="6">
    <location>
        <begin position="6"/>
        <end position="30"/>
    </location>
</feature>
<evidence type="ECO:0000256" key="3">
    <source>
        <dbReference type="ARBA" id="ARBA00022989"/>
    </source>
</evidence>
<feature type="transmembrane region" description="Helical" evidence="6">
    <location>
        <begin position="247"/>
        <end position="270"/>
    </location>
</feature>
<name>A0A6G1IHX7_9PLEO</name>
<evidence type="ECO:0008006" key="9">
    <source>
        <dbReference type="Google" id="ProtNLM"/>
    </source>
</evidence>
<keyword evidence="2 6" id="KW-0812">Transmembrane</keyword>
<evidence type="ECO:0000256" key="6">
    <source>
        <dbReference type="SAM" id="Phobius"/>
    </source>
</evidence>
<keyword evidence="8" id="KW-1185">Reference proteome</keyword>
<evidence type="ECO:0000256" key="1">
    <source>
        <dbReference type="ARBA" id="ARBA00004141"/>
    </source>
</evidence>
<feature type="transmembrane region" description="Helical" evidence="6">
    <location>
        <begin position="370"/>
        <end position="391"/>
    </location>
</feature>
<evidence type="ECO:0000256" key="4">
    <source>
        <dbReference type="ARBA" id="ARBA00023136"/>
    </source>
</evidence>
<dbReference type="GO" id="GO:0005783">
    <property type="term" value="C:endoplasmic reticulum"/>
    <property type="evidence" value="ECO:0007669"/>
    <property type="project" value="TreeGrafter"/>
</dbReference>
<feature type="transmembrane region" description="Helical" evidence="6">
    <location>
        <begin position="334"/>
        <end position="358"/>
    </location>
</feature>
<dbReference type="PANTHER" id="PTHR31794">
    <property type="entry name" value="AUXIN EFFLUX TRANSPORTER FAMILY PROTEIN (EUROFUNG)"/>
    <property type="match status" value="1"/>
</dbReference>
<dbReference type="PANTHER" id="PTHR31794:SF4">
    <property type="entry name" value="AUXIN EFFLUX TRANSPORTER FAMILY PROTEIN (EUROFUNG)"/>
    <property type="match status" value="1"/>
</dbReference>
<evidence type="ECO:0000313" key="7">
    <source>
        <dbReference type="EMBL" id="KAF2677837.1"/>
    </source>
</evidence>
<dbReference type="InterPro" id="IPR004776">
    <property type="entry name" value="Mem_transp_PIN-like"/>
</dbReference>
<evidence type="ECO:0000256" key="5">
    <source>
        <dbReference type="SAM" id="MobiDB-lite"/>
    </source>
</evidence>
<feature type="compositionally biased region" description="Acidic residues" evidence="5">
    <location>
        <begin position="174"/>
        <end position="197"/>
    </location>
</feature>